<gene>
    <name evidence="1" type="ORF">HMPREF0870_00984</name>
</gene>
<dbReference type="Proteomes" id="UP000010412">
    <property type="component" value="Unassembled WGS sequence"/>
</dbReference>
<organism evidence="1 2">
    <name type="scientific">Veillonella atypica KON</name>
    <dbReference type="NCBI Taxonomy" id="1128111"/>
    <lineage>
        <taxon>Bacteria</taxon>
        <taxon>Bacillati</taxon>
        <taxon>Bacillota</taxon>
        <taxon>Negativicutes</taxon>
        <taxon>Veillonellales</taxon>
        <taxon>Veillonellaceae</taxon>
        <taxon>Veillonella</taxon>
    </lineage>
</organism>
<protein>
    <submittedName>
        <fullName evidence="1">Uncharacterized protein</fullName>
    </submittedName>
</protein>
<reference evidence="1 2" key="1">
    <citation type="submission" date="2012-05" db="EMBL/GenBank/DDBJ databases">
        <authorList>
            <person name="Weinstock G."/>
            <person name="Sodergren E."/>
            <person name="Lobos E.A."/>
            <person name="Fulton L."/>
            <person name="Fulton R."/>
            <person name="Courtney L."/>
            <person name="Fronick C."/>
            <person name="O'Laughlin M."/>
            <person name="Godfrey J."/>
            <person name="Wilson R.M."/>
            <person name="Miner T."/>
            <person name="Farmer C."/>
            <person name="Delehaunty K."/>
            <person name="Cordes M."/>
            <person name="Minx P."/>
            <person name="Tomlinson C."/>
            <person name="Chen J."/>
            <person name="Wollam A."/>
            <person name="Pepin K.H."/>
            <person name="Bhonagiri V."/>
            <person name="Zhang X."/>
            <person name="Suruliraj S."/>
            <person name="Warren W."/>
            <person name="Mitreva M."/>
            <person name="Mardis E.R."/>
            <person name="Wilson R.K."/>
        </authorList>
    </citation>
    <scope>NUCLEOTIDE SEQUENCE [LARGE SCALE GENOMIC DNA]</scope>
    <source>
        <strain evidence="1 2">KON</strain>
    </source>
</reference>
<keyword evidence="2" id="KW-1185">Reference proteome</keyword>
<accession>A0ABN0IKF0</accession>
<dbReference type="EMBL" id="AMEX01000015">
    <property type="protein sequence ID" value="EKY19734.1"/>
    <property type="molecule type" value="Genomic_DNA"/>
</dbReference>
<proteinExistence type="predicted"/>
<name>A0ABN0IKF0_9FIRM</name>
<evidence type="ECO:0000313" key="1">
    <source>
        <dbReference type="EMBL" id="EKY19734.1"/>
    </source>
</evidence>
<comment type="caution">
    <text evidence="1">The sequence shown here is derived from an EMBL/GenBank/DDBJ whole genome shotgun (WGS) entry which is preliminary data.</text>
</comment>
<sequence>MWIFCKEYTNRWGKRMIASEYGYTCWRFWVPVKKKKSSN</sequence>
<evidence type="ECO:0000313" key="2">
    <source>
        <dbReference type="Proteomes" id="UP000010412"/>
    </source>
</evidence>